<accession>A0A4Q2UIV3</accession>
<dbReference type="InterPro" id="IPR028939">
    <property type="entry name" value="P5C_Rdtase_cat_N"/>
</dbReference>
<feature type="domain" description="DUF2520" evidence="2">
    <location>
        <begin position="134"/>
        <end position="259"/>
    </location>
</feature>
<dbReference type="EMBL" id="SBLB01000004">
    <property type="protein sequence ID" value="RYC69124.1"/>
    <property type="molecule type" value="Genomic_DNA"/>
</dbReference>
<evidence type="ECO:0000259" key="1">
    <source>
        <dbReference type="Pfam" id="PF03807"/>
    </source>
</evidence>
<protein>
    <submittedName>
        <fullName evidence="3">DUF2520 domain-containing protein</fullName>
    </submittedName>
</protein>
<feature type="domain" description="Pyrroline-5-carboxylate reductase catalytic N-terminal" evidence="1">
    <location>
        <begin position="3"/>
        <end position="88"/>
    </location>
</feature>
<evidence type="ECO:0000259" key="2">
    <source>
        <dbReference type="Pfam" id="PF10728"/>
    </source>
</evidence>
<dbReference type="Pfam" id="PF10728">
    <property type="entry name" value="DUF2520"/>
    <property type="match status" value="1"/>
</dbReference>
<dbReference type="AlphaFoldDB" id="A0A4Q2UIV3"/>
<organism evidence="3 4">
    <name type="scientific">Spirosoma sordidisoli</name>
    <dbReference type="NCBI Taxonomy" id="2502893"/>
    <lineage>
        <taxon>Bacteria</taxon>
        <taxon>Pseudomonadati</taxon>
        <taxon>Bacteroidota</taxon>
        <taxon>Cytophagia</taxon>
        <taxon>Cytophagales</taxon>
        <taxon>Cytophagaceae</taxon>
        <taxon>Spirosoma</taxon>
    </lineage>
</organism>
<dbReference type="InterPro" id="IPR037108">
    <property type="entry name" value="TM1727-like_C_sf"/>
</dbReference>
<keyword evidence="4" id="KW-1185">Reference proteome</keyword>
<reference evidence="3 4" key="1">
    <citation type="submission" date="2019-01" db="EMBL/GenBank/DDBJ databases">
        <title>Spirosoma flava sp. nov., a propanil-degrading bacterium isolated from herbicide-contaminated soil.</title>
        <authorList>
            <person name="Zhang L."/>
            <person name="Jiang J.-D."/>
        </authorList>
    </citation>
    <scope>NUCLEOTIDE SEQUENCE [LARGE SCALE GENOMIC DNA]</scope>
    <source>
        <strain evidence="3 4">TY50</strain>
    </source>
</reference>
<evidence type="ECO:0000313" key="3">
    <source>
        <dbReference type="EMBL" id="RYC69124.1"/>
    </source>
</evidence>
<comment type="caution">
    <text evidence="3">The sequence shown here is derived from an EMBL/GenBank/DDBJ whole genome shotgun (WGS) entry which is preliminary data.</text>
</comment>
<dbReference type="RefSeq" id="WP_077922595.1">
    <property type="nucleotide sequence ID" value="NZ_SBLB01000004.1"/>
</dbReference>
<dbReference type="Proteomes" id="UP000290407">
    <property type="component" value="Unassembled WGS sequence"/>
</dbReference>
<dbReference type="PANTHER" id="PTHR40459:SF1">
    <property type="entry name" value="CONSERVED HYPOTHETICAL ALANINE AND LEUCINE RICH PROTEIN"/>
    <property type="match status" value="1"/>
</dbReference>
<sequence>MEISFIGAGNLAWHLAPALENAGHHINEVYSRQLQHARQLVSNLYDAHTHSDLNFADSPSELFVLAVPDDALETVCSRLVLPENALVVHTSGSMPLDSLSQWLSIYSDVPVRAGVLYALQTFSRGITFMPFDEIPLCLEAADTATEETLVQLGQQLSDVVYVLTSDERRVLHMSAVFACNFTNHLLAVAHDLTTTQGLEFDLLRPLITETVRKALAADNPADVQTGPARRGDLGTIESHLQLLTDQPRLSEIYQVMTTSIRRRYEP</sequence>
<dbReference type="SUPFAM" id="SSF51735">
    <property type="entry name" value="NAD(P)-binding Rossmann-fold domains"/>
    <property type="match status" value="1"/>
</dbReference>
<dbReference type="InterPro" id="IPR008927">
    <property type="entry name" value="6-PGluconate_DH-like_C_sf"/>
</dbReference>
<name>A0A4Q2UIV3_9BACT</name>
<proteinExistence type="predicted"/>
<dbReference type="PANTHER" id="PTHR40459">
    <property type="entry name" value="CONSERVED HYPOTHETICAL ALANINE AND LEUCINE RICH PROTEIN"/>
    <property type="match status" value="1"/>
</dbReference>
<dbReference type="Gene3D" id="3.40.50.720">
    <property type="entry name" value="NAD(P)-binding Rossmann-like Domain"/>
    <property type="match status" value="1"/>
</dbReference>
<evidence type="ECO:0000313" key="4">
    <source>
        <dbReference type="Proteomes" id="UP000290407"/>
    </source>
</evidence>
<dbReference type="SUPFAM" id="SSF48179">
    <property type="entry name" value="6-phosphogluconate dehydrogenase C-terminal domain-like"/>
    <property type="match status" value="1"/>
</dbReference>
<dbReference type="InterPro" id="IPR036291">
    <property type="entry name" value="NAD(P)-bd_dom_sf"/>
</dbReference>
<dbReference type="Pfam" id="PF03807">
    <property type="entry name" value="F420_oxidored"/>
    <property type="match status" value="1"/>
</dbReference>
<gene>
    <name evidence="3" type="ORF">EQG79_17145</name>
</gene>
<dbReference type="Gene3D" id="1.10.1040.20">
    <property type="entry name" value="ProC-like, C-terminal domain"/>
    <property type="match status" value="1"/>
</dbReference>
<dbReference type="InterPro" id="IPR018931">
    <property type="entry name" value="DUF2520"/>
</dbReference>